<proteinExistence type="predicted"/>
<dbReference type="Proteomes" id="UP000053881">
    <property type="component" value="Unassembled WGS sequence"/>
</dbReference>
<dbReference type="SUPFAM" id="SSF53850">
    <property type="entry name" value="Periplasmic binding protein-like II"/>
    <property type="match status" value="1"/>
</dbReference>
<dbReference type="Gene3D" id="3.40.190.10">
    <property type="entry name" value="Periplasmic binding protein-like II"/>
    <property type="match status" value="1"/>
</dbReference>
<protein>
    <submittedName>
        <fullName evidence="1">Uncharacterized protein</fullName>
    </submittedName>
</protein>
<evidence type="ECO:0000313" key="2">
    <source>
        <dbReference type="Proteomes" id="UP000053881"/>
    </source>
</evidence>
<organism evidence="1 2">
    <name type="scientific">Lederbergia galactosidilytica</name>
    <dbReference type="NCBI Taxonomy" id="217031"/>
    <lineage>
        <taxon>Bacteria</taxon>
        <taxon>Bacillati</taxon>
        <taxon>Bacillota</taxon>
        <taxon>Bacilli</taxon>
        <taxon>Bacillales</taxon>
        <taxon>Bacillaceae</taxon>
        <taxon>Lederbergia</taxon>
    </lineage>
</organism>
<evidence type="ECO:0000313" key="1">
    <source>
        <dbReference type="EMBL" id="KRG11978.1"/>
    </source>
</evidence>
<comment type="caution">
    <text evidence="1">The sequence shown here is derived from an EMBL/GenBank/DDBJ whole genome shotgun (WGS) entry which is preliminary data.</text>
</comment>
<accession>A0A0Q9Y2U3</accession>
<gene>
    <name evidence="1" type="ORF">ACA29_12885</name>
</gene>
<sequence length="77" mass="8629">MKVGWHGFLAQWGGEDAEKEKEYLKNIDIAPVPTWSEMPGIGPSPRGIQPWVINQHSEQKEAALQFILEGVSKKSIN</sequence>
<reference evidence="1 2" key="1">
    <citation type="submission" date="2015-06" db="EMBL/GenBank/DDBJ databases">
        <title>Genome sequencing project of Bacillus galactosidilyticus PL133.</title>
        <authorList>
            <person name="Gaiero J."/>
            <person name="Nicol R."/>
            <person name="Habash M."/>
        </authorList>
    </citation>
    <scope>NUCLEOTIDE SEQUENCE [LARGE SCALE GENOMIC DNA]</scope>
    <source>
        <strain evidence="1 2">PL133</strain>
    </source>
</reference>
<dbReference type="EMBL" id="LGPB01000103">
    <property type="protein sequence ID" value="KRG11978.1"/>
    <property type="molecule type" value="Genomic_DNA"/>
</dbReference>
<dbReference type="PATRIC" id="fig|217031.4.peg.4295"/>
<name>A0A0Q9Y2U3_9BACI</name>
<dbReference type="InterPro" id="IPR006059">
    <property type="entry name" value="SBP"/>
</dbReference>
<dbReference type="Pfam" id="PF01547">
    <property type="entry name" value="SBP_bac_1"/>
    <property type="match status" value="1"/>
</dbReference>
<dbReference type="AlphaFoldDB" id="A0A0Q9Y2U3"/>